<evidence type="ECO:0000313" key="3">
    <source>
        <dbReference type="Proteomes" id="UP000288429"/>
    </source>
</evidence>
<evidence type="ECO:0000313" key="2">
    <source>
        <dbReference type="EMBL" id="RSL87274.1"/>
    </source>
</evidence>
<dbReference type="InterPro" id="IPR051678">
    <property type="entry name" value="AGP_Transferase"/>
</dbReference>
<dbReference type="AlphaFoldDB" id="A0A428SBZ7"/>
<name>A0A428SBZ7_9HYPO</name>
<protein>
    <recommendedName>
        <fullName evidence="1">Aminoglycoside phosphotransferase domain-containing protein</fullName>
    </recommendedName>
</protein>
<dbReference type="InterPro" id="IPR002575">
    <property type="entry name" value="Aminoglycoside_PTrfase"/>
</dbReference>
<feature type="domain" description="Aminoglycoside phosphotransferase" evidence="1">
    <location>
        <begin position="20"/>
        <end position="245"/>
    </location>
</feature>
<dbReference type="EMBL" id="NIZV01000505">
    <property type="protein sequence ID" value="RSL87274.1"/>
    <property type="molecule type" value="Genomic_DNA"/>
</dbReference>
<sequence length="397" mass="46451">MPPPGGYSLTKSRSRYVSAKTTIPVPKVHAYSFSHGSPIGTAFIVMEYIEGQSLQELGFRKVADFDQTFYKPAKLTKRLYDQLSDVYIQLRQLEFPSIGALGVRNPDGSPLHTRNPDEIEVLHRPLSVEVALQQYEGLDPGAKLPPKKTFSTAREFVEFLLWLSDNELEKSPDPCMDKRGGRDILYARYYFRRFILDNWIDSSSNTGPFVLMHGDILQHTNNLLFDKNVQLVGVLDWEFSYVMPAQFVVPPLWLNGSKLEYLVHYPKWHSQEVKPLIASVKDREASLRILPCLSQEWAKMELKMPFQTGIAVALLNPDTIHDIFWCYLFYHNTQLKYPEGDYELFYTENIRPLLERFMQESPERQSFLQRKQAEQLQFFKDEMRYFKLERERRLIEE</sequence>
<proteinExistence type="predicted"/>
<keyword evidence="3" id="KW-1185">Reference proteome</keyword>
<gene>
    <name evidence="2" type="ORF">CDV31_016272</name>
</gene>
<evidence type="ECO:0000259" key="1">
    <source>
        <dbReference type="Pfam" id="PF01636"/>
    </source>
</evidence>
<accession>A0A428SBZ7</accession>
<organism evidence="2 3">
    <name type="scientific">Fusarium ambrosium</name>
    <dbReference type="NCBI Taxonomy" id="131363"/>
    <lineage>
        <taxon>Eukaryota</taxon>
        <taxon>Fungi</taxon>
        <taxon>Dikarya</taxon>
        <taxon>Ascomycota</taxon>
        <taxon>Pezizomycotina</taxon>
        <taxon>Sordariomycetes</taxon>
        <taxon>Hypocreomycetidae</taxon>
        <taxon>Hypocreales</taxon>
        <taxon>Nectriaceae</taxon>
        <taxon>Fusarium</taxon>
        <taxon>Fusarium solani species complex</taxon>
    </lineage>
</organism>
<dbReference type="Proteomes" id="UP000288429">
    <property type="component" value="Unassembled WGS sequence"/>
</dbReference>
<dbReference type="Pfam" id="PF01636">
    <property type="entry name" value="APH"/>
    <property type="match status" value="1"/>
</dbReference>
<dbReference type="InterPro" id="IPR011009">
    <property type="entry name" value="Kinase-like_dom_sf"/>
</dbReference>
<dbReference type="PANTHER" id="PTHR21310">
    <property type="entry name" value="AMINOGLYCOSIDE PHOSPHOTRANSFERASE-RELATED-RELATED"/>
    <property type="match status" value="1"/>
</dbReference>
<dbReference type="PANTHER" id="PTHR21310:SF15">
    <property type="entry name" value="AMINOGLYCOSIDE PHOSPHOTRANSFERASE DOMAIN-CONTAINING PROTEIN"/>
    <property type="match status" value="1"/>
</dbReference>
<dbReference type="SUPFAM" id="SSF56112">
    <property type="entry name" value="Protein kinase-like (PK-like)"/>
    <property type="match status" value="1"/>
</dbReference>
<comment type="caution">
    <text evidence="2">The sequence shown here is derived from an EMBL/GenBank/DDBJ whole genome shotgun (WGS) entry which is preliminary data.</text>
</comment>
<reference evidence="2 3" key="1">
    <citation type="submission" date="2017-06" db="EMBL/GenBank/DDBJ databases">
        <title>Cmopartive genomic analysis of Ambrosia Fusariam Clade fungi.</title>
        <authorList>
            <person name="Stajich J.E."/>
            <person name="Carrillo J."/>
            <person name="Kijimoto T."/>
            <person name="Eskalen A."/>
            <person name="O'Donnell K."/>
            <person name="Kasson M."/>
        </authorList>
    </citation>
    <scope>NUCLEOTIDE SEQUENCE [LARGE SCALE GENOMIC DNA]</scope>
    <source>
        <strain evidence="2 3">NRRL 20438</strain>
    </source>
</reference>
<dbReference type="Gene3D" id="3.90.1200.10">
    <property type="match status" value="1"/>
</dbReference>